<sequence>MPSVLALDPGTHLGYALVGREFAVGVLTLSEDYRSAVREAVAKLRPLLLKADRVYVEEWGYQGRRLGKEQMIPLALTGAFLALGAEPVPALWKRRMIQGVVLGHTAERLGVKFPSGLDRKDRALWFRLHLEGYGPALARVRQLPRRLRPHALDAFGLAIYARTVAKIEGEGVMPG</sequence>
<evidence type="ECO:0000313" key="1">
    <source>
        <dbReference type="EMBL" id="HGL50476.1"/>
    </source>
</evidence>
<name>A0A7V4E6E3_9DEIN</name>
<dbReference type="EMBL" id="DTCX01000437">
    <property type="protein sequence ID" value="HGL50476.1"/>
    <property type="molecule type" value="Genomic_DNA"/>
</dbReference>
<accession>A0A7V4E6E3</accession>
<reference evidence="1" key="1">
    <citation type="journal article" date="2020" name="mSystems">
        <title>Genome- and Community-Level Interaction Insights into Carbon Utilization and Element Cycling Functions of Hydrothermarchaeota in Hydrothermal Sediment.</title>
        <authorList>
            <person name="Zhou Z."/>
            <person name="Liu Y."/>
            <person name="Xu W."/>
            <person name="Pan J."/>
            <person name="Luo Z.H."/>
            <person name="Li M."/>
        </authorList>
    </citation>
    <scope>NUCLEOTIDE SEQUENCE [LARGE SCALE GENOMIC DNA]</scope>
    <source>
        <strain evidence="1">SpSt-679</strain>
    </source>
</reference>
<proteinExistence type="predicted"/>
<comment type="caution">
    <text evidence="1">The sequence shown here is derived from an EMBL/GenBank/DDBJ whole genome shotgun (WGS) entry which is preliminary data.</text>
</comment>
<organism evidence="1">
    <name type="scientific">Thermus tengchongensis</name>
    <dbReference type="NCBI Taxonomy" id="1214928"/>
    <lineage>
        <taxon>Bacteria</taxon>
        <taxon>Thermotogati</taxon>
        <taxon>Deinococcota</taxon>
        <taxon>Deinococci</taxon>
        <taxon>Thermales</taxon>
        <taxon>Thermaceae</taxon>
        <taxon>Thermus</taxon>
    </lineage>
</organism>
<evidence type="ECO:0008006" key="2">
    <source>
        <dbReference type="Google" id="ProtNLM"/>
    </source>
</evidence>
<dbReference type="AlphaFoldDB" id="A0A7V4E6E3"/>
<protein>
    <recommendedName>
        <fullName evidence="2">Holliday junction resolvase RuvC</fullName>
    </recommendedName>
</protein>
<gene>
    <name evidence="1" type="ORF">ENU54_07805</name>
</gene>